<reference evidence="4 5" key="1">
    <citation type="submission" date="2021-06" db="EMBL/GenBank/DDBJ databases">
        <title>Bacterium isolated from marine sediment.</title>
        <authorList>
            <person name="Zhu K.-L."/>
            <person name="Du Z.-J."/>
            <person name="Liang Q.-Y."/>
        </authorList>
    </citation>
    <scope>NUCLEOTIDE SEQUENCE [LARGE SCALE GENOMIC DNA]</scope>
    <source>
        <strain evidence="4 5">A346</strain>
    </source>
</reference>
<protein>
    <submittedName>
        <fullName evidence="4">TraI domain-containing protein</fullName>
    </submittedName>
</protein>
<sequence>MKRLLRLIGSTETESEPTTSSSSKKYPVSKSGRELLADNERQRIVLLIKRSLSVTQEVWDAHYLYALERFAELVQDHPASRLHHHSQAGGLLSHTLDVTLRALRLSSGVILPPGSEPEELLHNAERWRYGIFICALLHDIGKVIGDQETVYKDLSGNFVHWQAWHGPIPVGSEYAYRYRQTHGEHIHGLHEKLGITLLPFLLTPSTSKWLIGDRKLLGQMMNTLSASATGAGVIGELIRKSDRGSTADNLGPDTGLQDSAEKPLHAKILEALQTLANEGKLKRNLPGASLWVTNEHTYIVAKSTMEKVREYLLAAGHKSIPQSPLRLMQILNEHQVTIPPVDSGDSQQAVVNDEQRSWTQKLSFVVIPNETLWVSGTPNTFAGTITPVDSKGEEVQLRADCSTPGGSVTDPLLTQTASEPHTAVSTLHVDADSNTTDTASDSAVALSSSALDVPKDEASTSTPSASAEQTLSVSNEDKTLDTASSSSEESNIATRSRPVKVVSRTPKQKPAYKSKQGVKSSPLRAQSELFAWLLSGIKYRRIRVNESGAPVHIIEGKVALVSPKVFDLYLDDNKAKAVVYGKNRDRQLLQLQREVKSLNVHIKNNGEDFHKIAVRGPRKESTVSAFLLDRSLFPELATMSENPILELMNSEEAS</sequence>
<dbReference type="Pfam" id="PF07515">
    <property type="entry name" value="TraI_2_C"/>
    <property type="match status" value="1"/>
</dbReference>
<feature type="compositionally biased region" description="Low complexity" evidence="1">
    <location>
        <begin position="432"/>
        <end position="452"/>
    </location>
</feature>
<feature type="domain" description="Uncharacterised" evidence="2">
    <location>
        <begin position="29"/>
        <end position="337"/>
    </location>
</feature>
<feature type="compositionally biased region" description="Polar residues" evidence="1">
    <location>
        <begin position="481"/>
        <end position="494"/>
    </location>
</feature>
<dbReference type="InterPro" id="IPR022391">
    <property type="entry name" value="ICE_relaxase_PFGI-1"/>
</dbReference>
<gene>
    <name evidence="4" type="ORF">KTN04_12475</name>
</gene>
<evidence type="ECO:0000259" key="3">
    <source>
        <dbReference type="Pfam" id="PF07515"/>
    </source>
</evidence>
<accession>A0ABS6MCY5</accession>
<name>A0ABS6MCY5_9GAMM</name>
<feature type="compositionally biased region" description="Low complexity" evidence="1">
    <location>
        <begin position="10"/>
        <end position="30"/>
    </location>
</feature>
<feature type="region of interest" description="Disordered" evidence="1">
    <location>
        <begin position="432"/>
        <end position="519"/>
    </location>
</feature>
<evidence type="ECO:0000313" key="4">
    <source>
        <dbReference type="EMBL" id="MBV0934154.1"/>
    </source>
</evidence>
<dbReference type="InterPro" id="IPR011093">
    <property type="entry name" value="TraI_2_C"/>
</dbReference>
<feature type="region of interest" description="Disordered" evidence="1">
    <location>
        <begin position="8"/>
        <end position="32"/>
    </location>
</feature>
<dbReference type="RefSeq" id="WP_217335561.1">
    <property type="nucleotide sequence ID" value="NZ_JAHQZT010000017.1"/>
</dbReference>
<dbReference type="InterPro" id="IPR011119">
    <property type="entry name" value="Unchr_helicase_relaxase_TraI"/>
</dbReference>
<evidence type="ECO:0000313" key="5">
    <source>
        <dbReference type="Proteomes" id="UP000755551"/>
    </source>
</evidence>
<organism evidence="4 5">
    <name type="scientific">Marinobacterium weihaiense</name>
    <dbReference type="NCBI Taxonomy" id="2851016"/>
    <lineage>
        <taxon>Bacteria</taxon>
        <taxon>Pseudomonadati</taxon>
        <taxon>Pseudomonadota</taxon>
        <taxon>Gammaproteobacteria</taxon>
        <taxon>Oceanospirillales</taxon>
        <taxon>Oceanospirillaceae</taxon>
        <taxon>Marinobacterium</taxon>
    </lineage>
</organism>
<dbReference type="NCBIfam" id="TIGR03760">
    <property type="entry name" value="ICE_TraI_Pfluor"/>
    <property type="match status" value="1"/>
</dbReference>
<dbReference type="NCBIfam" id="NF041494">
    <property type="entry name" value="MobH"/>
    <property type="match status" value="1"/>
</dbReference>
<dbReference type="Pfam" id="PF07514">
    <property type="entry name" value="TraI_2"/>
    <property type="match status" value="1"/>
</dbReference>
<keyword evidence="5" id="KW-1185">Reference proteome</keyword>
<proteinExistence type="predicted"/>
<dbReference type="Proteomes" id="UP000755551">
    <property type="component" value="Unassembled WGS sequence"/>
</dbReference>
<comment type="caution">
    <text evidence="4">The sequence shown here is derived from an EMBL/GenBank/DDBJ whole genome shotgun (WGS) entry which is preliminary data.</text>
</comment>
<evidence type="ECO:0000259" key="2">
    <source>
        <dbReference type="Pfam" id="PF07514"/>
    </source>
</evidence>
<dbReference type="EMBL" id="JAHQZT010000017">
    <property type="protein sequence ID" value="MBV0934154.1"/>
    <property type="molecule type" value="Genomic_DNA"/>
</dbReference>
<evidence type="ECO:0000256" key="1">
    <source>
        <dbReference type="SAM" id="MobiDB-lite"/>
    </source>
</evidence>
<feature type="domain" description="Putative conjugal transfer nickase/helicase TraI C-terminal" evidence="3">
    <location>
        <begin position="528"/>
        <end position="646"/>
    </location>
</feature>